<dbReference type="SUPFAM" id="SSF49464">
    <property type="entry name" value="Carboxypeptidase regulatory domain-like"/>
    <property type="match status" value="1"/>
</dbReference>
<proteinExistence type="predicted"/>
<evidence type="ECO:0000313" key="3">
    <source>
        <dbReference type="Proteomes" id="UP001501303"/>
    </source>
</evidence>
<dbReference type="RefSeq" id="WP_344259776.1">
    <property type="nucleotide sequence ID" value="NZ_BAAAMJ010000010.1"/>
</dbReference>
<name>A0ABP5A9I8_9ACTN</name>
<feature type="region of interest" description="Disordered" evidence="1">
    <location>
        <begin position="1"/>
        <end position="29"/>
    </location>
</feature>
<dbReference type="EMBL" id="BAAAMJ010000010">
    <property type="protein sequence ID" value="GAA1906433.1"/>
    <property type="molecule type" value="Genomic_DNA"/>
</dbReference>
<evidence type="ECO:0000256" key="1">
    <source>
        <dbReference type="SAM" id="MobiDB-lite"/>
    </source>
</evidence>
<sequence length="118" mass="11654">MTDSLSPGVRGDGTGQDPDDGAAGGRGGPETLVVRGVVRDSLGVALPRAVVTLAAGGRPLGRTRSAADGGFLVTAPGPGSYELTAYSPQLGEQSVAVNLDGHSVAVEFRIDVPGTVAG</sequence>
<accession>A0ABP5A9I8</accession>
<reference evidence="3" key="1">
    <citation type="journal article" date="2019" name="Int. J. Syst. Evol. Microbiol.">
        <title>The Global Catalogue of Microorganisms (GCM) 10K type strain sequencing project: providing services to taxonomists for standard genome sequencing and annotation.</title>
        <authorList>
            <consortium name="The Broad Institute Genomics Platform"/>
            <consortium name="The Broad Institute Genome Sequencing Center for Infectious Disease"/>
            <person name="Wu L."/>
            <person name="Ma J."/>
        </authorList>
    </citation>
    <scope>NUCLEOTIDE SEQUENCE [LARGE SCALE GENOMIC DNA]</scope>
    <source>
        <strain evidence="3">JCM 13581</strain>
    </source>
</reference>
<organism evidence="2 3">
    <name type="scientific">Streptomyces sodiiphilus</name>
    <dbReference type="NCBI Taxonomy" id="226217"/>
    <lineage>
        <taxon>Bacteria</taxon>
        <taxon>Bacillati</taxon>
        <taxon>Actinomycetota</taxon>
        <taxon>Actinomycetes</taxon>
        <taxon>Kitasatosporales</taxon>
        <taxon>Streptomycetaceae</taxon>
        <taxon>Streptomyces</taxon>
    </lineage>
</organism>
<gene>
    <name evidence="2" type="ORF">GCM10009716_15530</name>
</gene>
<protein>
    <recommendedName>
        <fullName evidence="4">Carboxypeptidase regulatory-like domain-containing protein</fullName>
    </recommendedName>
</protein>
<dbReference type="Pfam" id="PF13620">
    <property type="entry name" value="CarboxypepD_reg"/>
    <property type="match status" value="1"/>
</dbReference>
<dbReference type="Proteomes" id="UP001501303">
    <property type="component" value="Unassembled WGS sequence"/>
</dbReference>
<keyword evidence="3" id="KW-1185">Reference proteome</keyword>
<dbReference type="InterPro" id="IPR008969">
    <property type="entry name" value="CarboxyPept-like_regulatory"/>
</dbReference>
<evidence type="ECO:0008006" key="4">
    <source>
        <dbReference type="Google" id="ProtNLM"/>
    </source>
</evidence>
<evidence type="ECO:0000313" key="2">
    <source>
        <dbReference type="EMBL" id="GAA1906433.1"/>
    </source>
</evidence>
<comment type="caution">
    <text evidence="2">The sequence shown here is derived from an EMBL/GenBank/DDBJ whole genome shotgun (WGS) entry which is preliminary data.</text>
</comment>
<dbReference type="Gene3D" id="2.60.40.1120">
    <property type="entry name" value="Carboxypeptidase-like, regulatory domain"/>
    <property type="match status" value="1"/>
</dbReference>